<dbReference type="HOGENOM" id="CLU_559443_0_0_1"/>
<dbReference type="FunFam" id="1.10.510.10:FF:000466">
    <property type="entry name" value="MAP kinase kinase kinase18"/>
    <property type="match status" value="1"/>
</dbReference>
<dbReference type="PROSITE" id="PS50011">
    <property type="entry name" value="PROTEIN_KINASE_DOM"/>
    <property type="match status" value="1"/>
</dbReference>
<dbReference type="GO" id="GO:0007165">
    <property type="term" value="P:signal transduction"/>
    <property type="evidence" value="ECO:0007669"/>
    <property type="project" value="TreeGrafter"/>
</dbReference>
<keyword evidence="4 5" id="KW-0067">ATP-binding</keyword>
<keyword evidence="2 5" id="KW-0547">Nucleotide-binding</keyword>
<evidence type="ECO:0000313" key="8">
    <source>
        <dbReference type="EnsemblPlants" id="ONIVA11G18990.1"/>
    </source>
</evidence>
<dbReference type="CDD" id="cd06606">
    <property type="entry name" value="STKc_MAPKKK"/>
    <property type="match status" value="1"/>
</dbReference>
<dbReference type="Gene3D" id="1.10.510.10">
    <property type="entry name" value="Transferase(Phosphotransferase) domain 1"/>
    <property type="match status" value="1"/>
</dbReference>
<dbReference type="PROSITE" id="PS00107">
    <property type="entry name" value="PROTEIN_KINASE_ATP"/>
    <property type="match status" value="1"/>
</dbReference>
<dbReference type="InterPro" id="IPR008271">
    <property type="entry name" value="Ser/Thr_kinase_AS"/>
</dbReference>
<dbReference type="EnsemblPlants" id="ONIVA11G18990.1">
    <property type="protein sequence ID" value="ONIVA11G18990.1"/>
    <property type="gene ID" value="ONIVA11G18990"/>
</dbReference>
<dbReference type="GO" id="GO:0005524">
    <property type="term" value="F:ATP binding"/>
    <property type="evidence" value="ECO:0007669"/>
    <property type="project" value="UniProtKB-UniRule"/>
</dbReference>
<feature type="binding site" evidence="5">
    <location>
        <position position="43"/>
    </location>
    <ligand>
        <name>ATP</name>
        <dbReference type="ChEBI" id="CHEBI:30616"/>
    </ligand>
</feature>
<dbReference type="Pfam" id="PF00069">
    <property type="entry name" value="Pkinase"/>
    <property type="match status" value="1"/>
</dbReference>
<evidence type="ECO:0000256" key="3">
    <source>
        <dbReference type="ARBA" id="ARBA00022777"/>
    </source>
</evidence>
<keyword evidence="9" id="KW-1185">Reference proteome</keyword>
<dbReference type="SUPFAM" id="SSF56112">
    <property type="entry name" value="Protein kinase-like (PK-like)"/>
    <property type="match status" value="1"/>
</dbReference>
<evidence type="ECO:0000313" key="9">
    <source>
        <dbReference type="Proteomes" id="UP000006591"/>
    </source>
</evidence>
<reference evidence="8" key="1">
    <citation type="submission" date="2015-04" db="UniProtKB">
        <authorList>
            <consortium name="EnsemblPlants"/>
        </authorList>
    </citation>
    <scope>IDENTIFICATION</scope>
    <source>
        <strain evidence="8">SL10</strain>
    </source>
</reference>
<dbReference type="InterPro" id="IPR052751">
    <property type="entry name" value="Plant_MAPKKK"/>
</dbReference>
<dbReference type="Proteomes" id="UP000006591">
    <property type="component" value="Chromosome 11"/>
</dbReference>
<evidence type="ECO:0000259" key="7">
    <source>
        <dbReference type="PROSITE" id="PS50011"/>
    </source>
</evidence>
<sequence length="525" mass="55080">MAAAIIGVGGGGWTRLRSIGHGASGATVSLAADDASGELFVVKSAGDAVAATARQQLWREWSVMSGLSSPHVLRCLGFVQASAGAGGEHQLLLEYAPGGSLADVVARNGDRLDESAFRAYAADVLRGLDYLHGKLVVHGDVKGSNVLVGADGRAKLADFGCARVVMPGGSKQPVLGGTPAFMAPEVARGEEQGPAADVWALGCTVIEMATGRAPWSDMDDVLAALRMIGYTDAVPDLPPWLSPEAKDFLRRCMQRRAGDRPTAAQLLQHPFVSKSCGLKKEVVKATWVSPTSALDAAAVLWESETSSSTDDEEADDMSNSPTGRIIAMASSGGQTLPDWDSDDHGWIEVLGTVSINIAKKTTAAAEDYEASESPAKRVRAMACSPSSVPDWDSDNHGWIDVLSASPADDNGGAGNAPEEFDVVAAADQIFGEAVGSIVVGVGSEQSVVVENQEDEFISLSYCSERILLVAVHAADNNAASRKAGIKECSHDPRPLIPSRCAHNLFLSLIFIQIDNSNVVPFAPKY</sequence>
<feature type="domain" description="Protein kinase" evidence="7">
    <location>
        <begin position="13"/>
        <end position="272"/>
    </location>
</feature>
<evidence type="ECO:0000256" key="5">
    <source>
        <dbReference type="PROSITE-ProRule" id="PRU10141"/>
    </source>
</evidence>
<dbReference type="AlphaFoldDB" id="A0A0E0J416"/>
<keyword evidence="1" id="KW-0808">Transferase</keyword>
<dbReference type="OMA" id="EHEQGWI"/>
<dbReference type="STRING" id="4536.A0A0E0J416"/>
<protein>
    <recommendedName>
        <fullName evidence="7">Protein kinase domain-containing protein</fullName>
    </recommendedName>
</protein>
<dbReference type="Gramene" id="ONIVA11G18990.1">
    <property type="protein sequence ID" value="ONIVA11G18990.1"/>
    <property type="gene ID" value="ONIVA11G18990"/>
</dbReference>
<dbReference type="eggNOG" id="KOG0198">
    <property type="taxonomic scope" value="Eukaryota"/>
</dbReference>
<evidence type="ECO:0000256" key="6">
    <source>
        <dbReference type="SAM" id="MobiDB-lite"/>
    </source>
</evidence>
<dbReference type="GO" id="GO:0004672">
    <property type="term" value="F:protein kinase activity"/>
    <property type="evidence" value="ECO:0007669"/>
    <property type="project" value="InterPro"/>
</dbReference>
<accession>A0A0E0J416</accession>
<dbReference type="PANTHER" id="PTHR48011">
    <property type="entry name" value="CCR4-NOT TRANSCRIPTIONAL COMPLEX SUBUNIT CAF120-RELATED"/>
    <property type="match status" value="1"/>
</dbReference>
<reference evidence="8" key="2">
    <citation type="submission" date="2018-04" db="EMBL/GenBank/DDBJ databases">
        <title>OnivRS2 (Oryza nivara Reference Sequence Version 2).</title>
        <authorList>
            <person name="Zhang J."/>
            <person name="Kudrna D."/>
            <person name="Lee S."/>
            <person name="Talag J."/>
            <person name="Rajasekar S."/>
            <person name="Welchert J."/>
            <person name="Hsing Y.-I."/>
            <person name="Wing R.A."/>
        </authorList>
    </citation>
    <scope>NUCLEOTIDE SEQUENCE [LARGE SCALE GENOMIC DNA]</scope>
    <source>
        <strain evidence="8">SL10</strain>
    </source>
</reference>
<organism evidence="8">
    <name type="scientific">Oryza nivara</name>
    <name type="common">Indian wild rice</name>
    <name type="synonym">Oryza sativa f. spontanea</name>
    <dbReference type="NCBI Taxonomy" id="4536"/>
    <lineage>
        <taxon>Eukaryota</taxon>
        <taxon>Viridiplantae</taxon>
        <taxon>Streptophyta</taxon>
        <taxon>Embryophyta</taxon>
        <taxon>Tracheophyta</taxon>
        <taxon>Spermatophyta</taxon>
        <taxon>Magnoliopsida</taxon>
        <taxon>Liliopsida</taxon>
        <taxon>Poales</taxon>
        <taxon>Poaceae</taxon>
        <taxon>BOP clade</taxon>
        <taxon>Oryzoideae</taxon>
        <taxon>Oryzeae</taxon>
        <taxon>Oryzinae</taxon>
        <taxon>Oryza</taxon>
    </lineage>
</organism>
<dbReference type="SMART" id="SM00220">
    <property type="entry name" value="S_TKc"/>
    <property type="match status" value="1"/>
</dbReference>
<name>A0A0E0J416_ORYNI</name>
<evidence type="ECO:0000256" key="4">
    <source>
        <dbReference type="ARBA" id="ARBA00022840"/>
    </source>
</evidence>
<evidence type="ECO:0000256" key="2">
    <source>
        <dbReference type="ARBA" id="ARBA00022741"/>
    </source>
</evidence>
<dbReference type="InterPro" id="IPR017441">
    <property type="entry name" value="Protein_kinase_ATP_BS"/>
</dbReference>
<proteinExistence type="predicted"/>
<dbReference type="InterPro" id="IPR011009">
    <property type="entry name" value="Kinase-like_dom_sf"/>
</dbReference>
<keyword evidence="3" id="KW-0418">Kinase</keyword>
<dbReference type="InterPro" id="IPR000719">
    <property type="entry name" value="Prot_kinase_dom"/>
</dbReference>
<feature type="region of interest" description="Disordered" evidence="6">
    <location>
        <begin position="303"/>
        <end position="324"/>
    </location>
</feature>
<evidence type="ECO:0000256" key="1">
    <source>
        <dbReference type="ARBA" id="ARBA00022679"/>
    </source>
</evidence>
<dbReference type="PANTHER" id="PTHR48011:SF10">
    <property type="entry name" value="OS10G0130000 PROTEIN"/>
    <property type="match status" value="1"/>
</dbReference>
<dbReference type="PROSITE" id="PS00108">
    <property type="entry name" value="PROTEIN_KINASE_ST"/>
    <property type="match status" value="1"/>
</dbReference>